<dbReference type="GO" id="GO:0016788">
    <property type="term" value="F:hydrolase activity, acting on ester bonds"/>
    <property type="evidence" value="ECO:0007669"/>
    <property type="project" value="InterPro"/>
</dbReference>
<comment type="cofactor">
    <cofactor evidence="1">
        <name>Mg(2+)</name>
        <dbReference type="ChEBI" id="CHEBI:18420"/>
    </cofactor>
</comment>
<dbReference type="EMBL" id="RXIA01000028">
    <property type="protein sequence ID" value="RVU70187.1"/>
    <property type="molecule type" value="Genomic_DNA"/>
</dbReference>
<comment type="caution">
    <text evidence="5">The sequence shown here is derived from an EMBL/GenBank/DDBJ whole genome shotgun (WGS) entry which is preliminary data.</text>
</comment>
<evidence type="ECO:0000256" key="2">
    <source>
        <dbReference type="ARBA" id="ARBA00022722"/>
    </source>
</evidence>
<evidence type="ECO:0000256" key="3">
    <source>
        <dbReference type="ARBA" id="ARBA00022801"/>
    </source>
</evidence>
<dbReference type="GO" id="GO:0004518">
    <property type="term" value="F:nuclease activity"/>
    <property type="evidence" value="ECO:0007669"/>
    <property type="project" value="UniProtKB-KW"/>
</dbReference>
<protein>
    <submittedName>
        <fullName evidence="5">VRR-NUC domain-containing protein</fullName>
    </submittedName>
</protein>
<dbReference type="InterPro" id="IPR011856">
    <property type="entry name" value="tRNA_endonuc-like_dom_sf"/>
</dbReference>
<accession>A0A437STK6</accession>
<evidence type="ECO:0000256" key="1">
    <source>
        <dbReference type="ARBA" id="ARBA00001946"/>
    </source>
</evidence>
<keyword evidence="6" id="KW-1185">Reference proteome</keyword>
<dbReference type="Gene3D" id="3.40.1350.10">
    <property type="match status" value="1"/>
</dbReference>
<reference evidence="5 6" key="1">
    <citation type="submission" date="2018-12" db="EMBL/GenBank/DDBJ databases">
        <authorList>
            <person name="Meng J."/>
        </authorList>
    </citation>
    <scope>NUCLEOTIDE SEQUENCE [LARGE SCALE GENOMIC DNA]</scope>
    <source>
        <strain evidence="5 6">HT111-2</strain>
    </source>
</reference>
<organism evidence="5 6">
    <name type="scientific">Lactobacillus xujianguonis</name>
    <dbReference type="NCBI Taxonomy" id="2495899"/>
    <lineage>
        <taxon>Bacteria</taxon>
        <taxon>Bacillati</taxon>
        <taxon>Bacillota</taxon>
        <taxon>Bacilli</taxon>
        <taxon>Lactobacillales</taxon>
        <taxon>Lactobacillaceae</taxon>
        <taxon>Lactobacillus</taxon>
    </lineage>
</organism>
<proteinExistence type="predicted"/>
<evidence type="ECO:0000259" key="4">
    <source>
        <dbReference type="SMART" id="SM00990"/>
    </source>
</evidence>
<dbReference type="InterPro" id="IPR014883">
    <property type="entry name" value="VRR_NUC"/>
</dbReference>
<name>A0A437STK6_9LACO</name>
<gene>
    <name evidence="5" type="ORF">EJK17_09125</name>
</gene>
<dbReference type="SMART" id="SM00990">
    <property type="entry name" value="VRR_NUC"/>
    <property type="match status" value="1"/>
</dbReference>
<dbReference type="AlphaFoldDB" id="A0A437STK6"/>
<keyword evidence="3" id="KW-0378">Hydrolase</keyword>
<sequence>MLRMHRCECWRGNVGLLYTKDGRPMRTGLPNGFPDLFGMKMANGKAFYIEVKTPTGKIQPDQIAFHHELMHAHAVHGIARSVEDAIKIVDEELVGFGYPKEDIWLC</sequence>
<dbReference type="Pfam" id="PF08774">
    <property type="entry name" value="VRR_NUC"/>
    <property type="match status" value="1"/>
</dbReference>
<dbReference type="GO" id="GO:0003676">
    <property type="term" value="F:nucleic acid binding"/>
    <property type="evidence" value="ECO:0007669"/>
    <property type="project" value="InterPro"/>
</dbReference>
<evidence type="ECO:0000313" key="6">
    <source>
        <dbReference type="Proteomes" id="UP000288291"/>
    </source>
</evidence>
<evidence type="ECO:0000313" key="5">
    <source>
        <dbReference type="EMBL" id="RVU70187.1"/>
    </source>
</evidence>
<feature type="domain" description="VRR-NUC" evidence="4">
    <location>
        <begin position="1"/>
        <end position="83"/>
    </location>
</feature>
<keyword evidence="2" id="KW-0540">Nuclease</keyword>
<dbReference type="Proteomes" id="UP000288291">
    <property type="component" value="Unassembled WGS sequence"/>
</dbReference>